<reference evidence="1 2" key="1">
    <citation type="journal article" date="2022" name="Allergy">
        <title>Genome assembly and annotation of Periplaneta americana reveal a comprehensive cockroach allergen profile.</title>
        <authorList>
            <person name="Wang L."/>
            <person name="Xiong Q."/>
            <person name="Saelim N."/>
            <person name="Wang L."/>
            <person name="Nong W."/>
            <person name="Wan A.T."/>
            <person name="Shi M."/>
            <person name="Liu X."/>
            <person name="Cao Q."/>
            <person name="Hui J.H.L."/>
            <person name="Sookrung N."/>
            <person name="Leung T.F."/>
            <person name="Tungtrongchitr A."/>
            <person name="Tsui S.K.W."/>
        </authorList>
    </citation>
    <scope>NUCLEOTIDE SEQUENCE [LARGE SCALE GENOMIC DNA]</scope>
    <source>
        <strain evidence="1">PWHHKU_190912</strain>
    </source>
</reference>
<protein>
    <submittedName>
        <fullName evidence="1">Uncharacterized protein</fullName>
    </submittedName>
</protein>
<sequence length="68" mass="7742">MPRFSSSVFRKVKRSIINNTKKKRVCVQEKVRAVPSLNVEGQQSRSSIKIGEGIELQNNVDESKLNRV</sequence>
<comment type="caution">
    <text evidence="1">The sequence shown here is derived from an EMBL/GenBank/DDBJ whole genome shotgun (WGS) entry which is preliminary data.</text>
</comment>
<keyword evidence="2" id="KW-1185">Reference proteome</keyword>
<gene>
    <name evidence="1" type="ORF">ANN_05001</name>
</gene>
<evidence type="ECO:0000313" key="2">
    <source>
        <dbReference type="Proteomes" id="UP001148838"/>
    </source>
</evidence>
<dbReference type="EMBL" id="JAJSOF020000013">
    <property type="protein sequence ID" value="KAJ4443333.1"/>
    <property type="molecule type" value="Genomic_DNA"/>
</dbReference>
<accession>A0ABQ8TAR3</accession>
<name>A0ABQ8TAR3_PERAM</name>
<organism evidence="1 2">
    <name type="scientific">Periplaneta americana</name>
    <name type="common">American cockroach</name>
    <name type="synonym">Blatta americana</name>
    <dbReference type="NCBI Taxonomy" id="6978"/>
    <lineage>
        <taxon>Eukaryota</taxon>
        <taxon>Metazoa</taxon>
        <taxon>Ecdysozoa</taxon>
        <taxon>Arthropoda</taxon>
        <taxon>Hexapoda</taxon>
        <taxon>Insecta</taxon>
        <taxon>Pterygota</taxon>
        <taxon>Neoptera</taxon>
        <taxon>Polyneoptera</taxon>
        <taxon>Dictyoptera</taxon>
        <taxon>Blattodea</taxon>
        <taxon>Blattoidea</taxon>
        <taxon>Blattidae</taxon>
        <taxon>Blattinae</taxon>
        <taxon>Periplaneta</taxon>
    </lineage>
</organism>
<dbReference type="Proteomes" id="UP001148838">
    <property type="component" value="Unassembled WGS sequence"/>
</dbReference>
<evidence type="ECO:0000313" key="1">
    <source>
        <dbReference type="EMBL" id="KAJ4443333.1"/>
    </source>
</evidence>
<proteinExistence type="predicted"/>